<keyword evidence="2" id="KW-1185">Reference proteome</keyword>
<comment type="caution">
    <text evidence="1">The sequence shown here is derived from an EMBL/GenBank/DDBJ whole genome shotgun (WGS) entry which is preliminary data.</text>
</comment>
<evidence type="ECO:0000313" key="2">
    <source>
        <dbReference type="Proteomes" id="UP001501525"/>
    </source>
</evidence>
<dbReference type="EMBL" id="BAABIY010000080">
    <property type="protein sequence ID" value="GAA5101735.1"/>
    <property type="molecule type" value="Genomic_DNA"/>
</dbReference>
<dbReference type="Proteomes" id="UP001501525">
    <property type="component" value="Unassembled WGS sequence"/>
</dbReference>
<reference evidence="2" key="1">
    <citation type="journal article" date="2019" name="Int. J. Syst. Evol. Microbiol.">
        <title>The Global Catalogue of Microorganisms (GCM) 10K type strain sequencing project: providing services to taxonomists for standard genome sequencing and annotation.</title>
        <authorList>
            <consortium name="The Broad Institute Genomics Platform"/>
            <consortium name="The Broad Institute Genome Sequencing Center for Infectious Disease"/>
            <person name="Wu L."/>
            <person name="Ma J."/>
        </authorList>
    </citation>
    <scope>NUCLEOTIDE SEQUENCE [LARGE SCALE GENOMIC DNA]</scope>
    <source>
        <strain evidence="2">JCM 17706</strain>
    </source>
</reference>
<name>A0ABP9MZ81_9HYPH</name>
<evidence type="ECO:0000313" key="1">
    <source>
        <dbReference type="EMBL" id="GAA5101735.1"/>
    </source>
</evidence>
<proteinExistence type="predicted"/>
<accession>A0ABP9MZ81</accession>
<protein>
    <recommendedName>
        <fullName evidence="3">Phage related protein</fullName>
    </recommendedName>
</protein>
<evidence type="ECO:0008006" key="3">
    <source>
        <dbReference type="Google" id="ProtNLM"/>
    </source>
</evidence>
<gene>
    <name evidence="1" type="ORF">GCM10023260_13450</name>
</gene>
<organism evidence="1 2">
    <name type="scientific">Bartonella acomydis</name>
    <dbReference type="NCBI Taxonomy" id="686234"/>
    <lineage>
        <taxon>Bacteria</taxon>
        <taxon>Pseudomonadati</taxon>
        <taxon>Pseudomonadota</taxon>
        <taxon>Alphaproteobacteria</taxon>
        <taxon>Hyphomicrobiales</taxon>
        <taxon>Bartonellaceae</taxon>
        <taxon>Bartonella</taxon>
    </lineage>
</organism>
<sequence length="201" mass="22408">MAFRVLAARYKQTEKTVDLGTFDLVDCSDLQVRAAIELPSSDCSVIFEIERNNGTIYQLLPFQLLSLTEYINEKVRLRAILKGTEKFSPVLFAPVQLIAGKIHKTATYVTRAFAFGEKARLTSYIKTFLPGGSSFTLEMQLDGDSFTPLKLDETEQLSEPLWTERKFISGNKTAKQARLKLTLTGGPAARSMVRDFGASIV</sequence>